<comment type="caution">
    <text evidence="4">The sequence shown here is derived from an EMBL/GenBank/DDBJ whole genome shotgun (WGS) entry which is preliminary data.</text>
</comment>
<dbReference type="RefSeq" id="WP_388311737.1">
    <property type="nucleotide sequence ID" value="NZ_JBIBDZ010000017.1"/>
</dbReference>
<dbReference type="EMBL" id="JBIBDZ010000017">
    <property type="protein sequence ID" value="MFF5924005.1"/>
    <property type="molecule type" value="Genomic_DNA"/>
</dbReference>
<protein>
    <submittedName>
        <fullName evidence="4">GNAT family N-acetyltransferase</fullName>
    </submittedName>
</protein>
<dbReference type="PANTHER" id="PTHR43800">
    <property type="entry name" value="PEPTIDYL-LYSINE N-ACETYLTRANSFERASE YJAB"/>
    <property type="match status" value="1"/>
</dbReference>
<keyword evidence="1" id="KW-0808">Transferase</keyword>
<dbReference type="InterPro" id="IPR000182">
    <property type="entry name" value="GNAT_dom"/>
</dbReference>
<gene>
    <name evidence="4" type="ORF">ACFY8C_37615</name>
</gene>
<dbReference type="CDD" id="cd04301">
    <property type="entry name" value="NAT_SF"/>
    <property type="match status" value="1"/>
</dbReference>
<reference evidence="4 5" key="1">
    <citation type="submission" date="2024-10" db="EMBL/GenBank/DDBJ databases">
        <title>The Natural Products Discovery Center: Release of the First 8490 Sequenced Strains for Exploring Actinobacteria Biosynthetic Diversity.</title>
        <authorList>
            <person name="Kalkreuter E."/>
            <person name="Kautsar S.A."/>
            <person name="Yang D."/>
            <person name="Bader C.D."/>
            <person name="Teijaro C.N."/>
            <person name="Fluegel L."/>
            <person name="Davis C.M."/>
            <person name="Simpson J.R."/>
            <person name="Lauterbach L."/>
            <person name="Steele A.D."/>
            <person name="Gui C."/>
            <person name="Meng S."/>
            <person name="Li G."/>
            <person name="Viehrig K."/>
            <person name="Ye F."/>
            <person name="Su P."/>
            <person name="Kiefer A.F."/>
            <person name="Nichols A."/>
            <person name="Cepeda A.J."/>
            <person name="Yan W."/>
            <person name="Fan B."/>
            <person name="Jiang Y."/>
            <person name="Adhikari A."/>
            <person name="Zheng C.-J."/>
            <person name="Schuster L."/>
            <person name="Cowan T.M."/>
            <person name="Smanski M.J."/>
            <person name="Chevrette M.G."/>
            <person name="De Carvalho L.P.S."/>
            <person name="Shen B."/>
        </authorList>
    </citation>
    <scope>NUCLEOTIDE SEQUENCE [LARGE SCALE GENOMIC DNA]</scope>
    <source>
        <strain evidence="4 5">NPDC012605</strain>
    </source>
</reference>
<evidence type="ECO:0000256" key="2">
    <source>
        <dbReference type="ARBA" id="ARBA00023315"/>
    </source>
</evidence>
<accession>A0ABW6Y312</accession>
<dbReference type="Proteomes" id="UP001602370">
    <property type="component" value="Unassembled WGS sequence"/>
</dbReference>
<evidence type="ECO:0000313" key="5">
    <source>
        <dbReference type="Proteomes" id="UP001602370"/>
    </source>
</evidence>
<proteinExistence type="predicted"/>
<keyword evidence="5" id="KW-1185">Reference proteome</keyword>
<evidence type="ECO:0000313" key="4">
    <source>
        <dbReference type="EMBL" id="MFF5924005.1"/>
    </source>
</evidence>
<organism evidence="4 5">
    <name type="scientific">Streptomyces flavochromogenes</name>
    <dbReference type="NCBI Taxonomy" id="68199"/>
    <lineage>
        <taxon>Bacteria</taxon>
        <taxon>Bacillati</taxon>
        <taxon>Actinomycetota</taxon>
        <taxon>Actinomycetes</taxon>
        <taxon>Kitasatosporales</taxon>
        <taxon>Streptomycetaceae</taxon>
        <taxon>Streptomyces</taxon>
    </lineage>
</organism>
<name>A0ABW6Y312_9ACTN</name>
<dbReference type="PROSITE" id="PS51186">
    <property type="entry name" value="GNAT"/>
    <property type="match status" value="1"/>
</dbReference>
<sequence length="193" mass="20971">MRIRAAAPAELPLLQDIERAAGEPFRTLGMAAIADDDPLPLDVLESYRRAGRAWVAADAADRPVAYLLTDTIDGSAHIEQVSVHPDAARRGVGRALIEHLAAAARDQGLAALTLTTFTEVPWNAPYYARLGFRPLTDSDPALTEGLRAISRAEAAHGLSVWPRVCMRREVRHAPADLGVPEAREEAREARQRG</sequence>
<evidence type="ECO:0000259" key="3">
    <source>
        <dbReference type="PROSITE" id="PS51186"/>
    </source>
</evidence>
<keyword evidence="2" id="KW-0012">Acyltransferase</keyword>
<dbReference type="SUPFAM" id="SSF55729">
    <property type="entry name" value="Acyl-CoA N-acyltransferases (Nat)"/>
    <property type="match status" value="1"/>
</dbReference>
<dbReference type="PANTHER" id="PTHR43800:SF1">
    <property type="entry name" value="PEPTIDYL-LYSINE N-ACETYLTRANSFERASE YJAB"/>
    <property type="match status" value="1"/>
</dbReference>
<evidence type="ECO:0000256" key="1">
    <source>
        <dbReference type="ARBA" id="ARBA00022679"/>
    </source>
</evidence>
<dbReference type="InterPro" id="IPR016181">
    <property type="entry name" value="Acyl_CoA_acyltransferase"/>
</dbReference>
<feature type="domain" description="N-acetyltransferase" evidence="3">
    <location>
        <begin position="1"/>
        <end position="153"/>
    </location>
</feature>
<dbReference type="Gene3D" id="3.40.630.30">
    <property type="match status" value="1"/>
</dbReference>
<dbReference type="Pfam" id="PF00583">
    <property type="entry name" value="Acetyltransf_1"/>
    <property type="match status" value="1"/>
</dbReference>